<feature type="signal peptide" evidence="1">
    <location>
        <begin position="1"/>
        <end position="28"/>
    </location>
</feature>
<dbReference type="Proteomes" id="UP000322981">
    <property type="component" value="Unassembled WGS sequence"/>
</dbReference>
<evidence type="ECO:0000313" key="2">
    <source>
        <dbReference type="EMBL" id="KAA6183167.1"/>
    </source>
</evidence>
<reference evidence="2 3" key="1">
    <citation type="submission" date="2019-09" db="EMBL/GenBank/DDBJ databases">
        <title>Whole-genome sequence of the purple sulfur bacterium Thiohalocapsa marina DSM 19078.</title>
        <authorList>
            <person name="Kyndt J.A."/>
            <person name="Meyer T.E."/>
        </authorList>
    </citation>
    <scope>NUCLEOTIDE SEQUENCE [LARGE SCALE GENOMIC DNA]</scope>
    <source>
        <strain evidence="2 3">DSM 19078</strain>
    </source>
</reference>
<evidence type="ECO:0000313" key="3">
    <source>
        <dbReference type="Proteomes" id="UP000322981"/>
    </source>
</evidence>
<accession>A0A5M8FER1</accession>
<keyword evidence="3" id="KW-1185">Reference proteome</keyword>
<keyword evidence="1" id="KW-0732">Signal</keyword>
<comment type="caution">
    <text evidence="2">The sequence shown here is derived from an EMBL/GenBank/DDBJ whole genome shotgun (WGS) entry which is preliminary data.</text>
</comment>
<sequence length="189" mass="20178">MPNRFFSARPLLGLLFLSLLLFGGTAAAAVSTTDWGTIATPIEDDVTFQFAQNDIDSNFTDQYQFSLEGDAGASYAITFNTDTCDSGCGNPDYEYGIYDSSGQLVEPVDGVYYVSGGDYTFQVKGTGMGSGNTVDYSGSITFSAVAGTKVVSAVPEPPIPVLLLSGLAAITLLTRRRRHSERPHARTDE</sequence>
<name>A0A5M8FER1_9GAMM</name>
<dbReference type="EMBL" id="VWXX01000036">
    <property type="protein sequence ID" value="KAA6183167.1"/>
    <property type="molecule type" value="Genomic_DNA"/>
</dbReference>
<gene>
    <name evidence="2" type="ORF">F2Q65_16390</name>
</gene>
<proteinExistence type="predicted"/>
<feature type="chain" id="PRO_5024358129" evidence="1">
    <location>
        <begin position="29"/>
        <end position="189"/>
    </location>
</feature>
<dbReference type="NCBIfam" id="TIGR02595">
    <property type="entry name" value="PEP_CTERM"/>
    <property type="match status" value="1"/>
</dbReference>
<organism evidence="2 3">
    <name type="scientific">Thiohalocapsa marina</name>
    <dbReference type="NCBI Taxonomy" id="424902"/>
    <lineage>
        <taxon>Bacteria</taxon>
        <taxon>Pseudomonadati</taxon>
        <taxon>Pseudomonadota</taxon>
        <taxon>Gammaproteobacteria</taxon>
        <taxon>Chromatiales</taxon>
        <taxon>Chromatiaceae</taxon>
        <taxon>Thiohalocapsa</taxon>
    </lineage>
</organism>
<dbReference type="AlphaFoldDB" id="A0A5M8FER1"/>
<evidence type="ECO:0000256" key="1">
    <source>
        <dbReference type="SAM" id="SignalP"/>
    </source>
</evidence>
<protein>
    <submittedName>
        <fullName evidence="2">PEP-CTERM sorting domain-containing protein</fullName>
    </submittedName>
</protein>
<dbReference type="InterPro" id="IPR013424">
    <property type="entry name" value="Ice-binding_C"/>
</dbReference>